<dbReference type="RefSeq" id="XP_034250211.1">
    <property type="nucleotide sequence ID" value="XM_034394320.1"/>
</dbReference>
<feature type="compositionally biased region" description="Low complexity" evidence="6">
    <location>
        <begin position="186"/>
        <end position="196"/>
    </location>
</feature>
<evidence type="ECO:0000313" key="8">
    <source>
        <dbReference type="Proteomes" id="UP000515158"/>
    </source>
</evidence>
<dbReference type="InterPro" id="IPR027417">
    <property type="entry name" value="P-loop_NTPase"/>
</dbReference>
<feature type="region of interest" description="Disordered" evidence="6">
    <location>
        <begin position="154"/>
        <end position="203"/>
    </location>
</feature>
<name>A0A6P8ZZS9_THRPL</name>
<dbReference type="GO" id="GO:0005524">
    <property type="term" value="F:ATP binding"/>
    <property type="evidence" value="ECO:0007669"/>
    <property type="project" value="UniProtKB-KW"/>
</dbReference>
<gene>
    <name evidence="9" type="primary">LOC117650729</name>
</gene>
<dbReference type="Gene3D" id="3.40.50.300">
    <property type="entry name" value="P-loop containing nucleotide triphosphate hydrolases"/>
    <property type="match status" value="1"/>
</dbReference>
<dbReference type="SUPFAM" id="SSF52540">
    <property type="entry name" value="P-loop containing nucleoside triphosphate hydrolases"/>
    <property type="match status" value="1"/>
</dbReference>
<evidence type="ECO:0000256" key="6">
    <source>
        <dbReference type="SAM" id="MobiDB-lite"/>
    </source>
</evidence>
<keyword evidence="4 5" id="KW-0067">ATP-binding</keyword>
<evidence type="ECO:0000259" key="7">
    <source>
        <dbReference type="SMART" id="SM00382"/>
    </source>
</evidence>
<evidence type="ECO:0000256" key="2">
    <source>
        <dbReference type="ARBA" id="ARBA00022490"/>
    </source>
</evidence>
<dbReference type="PROSITE" id="PS00674">
    <property type="entry name" value="AAA"/>
    <property type="match status" value="1"/>
</dbReference>
<keyword evidence="2" id="KW-0963">Cytoplasm</keyword>
<dbReference type="FunFam" id="3.40.50.300:FF:001054">
    <property type="entry name" value="ATPase, AAA family, putative"/>
    <property type="match status" value="1"/>
</dbReference>
<dbReference type="InterPro" id="IPR003960">
    <property type="entry name" value="ATPase_AAA_CS"/>
</dbReference>
<dbReference type="InterPro" id="IPR003959">
    <property type="entry name" value="ATPase_AAA_core"/>
</dbReference>
<dbReference type="KEGG" id="tpal:117650729"/>
<dbReference type="OrthoDB" id="10251136at2759"/>
<feature type="compositionally biased region" description="Polar residues" evidence="6">
    <location>
        <begin position="302"/>
        <end position="313"/>
    </location>
</feature>
<dbReference type="InterPro" id="IPR003593">
    <property type="entry name" value="AAA+_ATPase"/>
</dbReference>
<evidence type="ECO:0000256" key="3">
    <source>
        <dbReference type="ARBA" id="ARBA00022741"/>
    </source>
</evidence>
<dbReference type="CDD" id="cd19509">
    <property type="entry name" value="RecA-like_VPS4-like"/>
    <property type="match status" value="1"/>
</dbReference>
<dbReference type="SUPFAM" id="SSF81995">
    <property type="entry name" value="beta-sandwich domain of Sec23/24"/>
    <property type="match status" value="1"/>
</dbReference>
<dbReference type="Proteomes" id="UP000515158">
    <property type="component" value="Unplaced"/>
</dbReference>
<feature type="compositionally biased region" description="Low complexity" evidence="6">
    <location>
        <begin position="154"/>
        <end position="177"/>
    </location>
</feature>
<keyword evidence="3 5" id="KW-0547">Nucleotide-binding</keyword>
<dbReference type="SMART" id="SM00382">
    <property type="entry name" value="AAA"/>
    <property type="match status" value="1"/>
</dbReference>
<keyword evidence="8" id="KW-1185">Reference proteome</keyword>
<comment type="subcellular location">
    <subcellularLocation>
        <location evidence="1">Cytoplasm</location>
    </subcellularLocation>
</comment>
<dbReference type="PANTHER" id="PTHR23074:SF83">
    <property type="entry name" value="VACUOLAR PROTEIN SORTING-ASSOCIATED PROTEIN 4A"/>
    <property type="match status" value="1"/>
</dbReference>
<feature type="region of interest" description="Disordered" evidence="6">
    <location>
        <begin position="245"/>
        <end position="287"/>
    </location>
</feature>
<evidence type="ECO:0000256" key="5">
    <source>
        <dbReference type="RuleBase" id="RU003651"/>
    </source>
</evidence>
<sequence>MVLLQSHSFTTLKTVTSMPSIDCRNADFYTAIIINCNLSSGQSGTATPSICKADRVALRKGYEKVHQDRLLYLKTWTVMCLPLNWETKWMEGLPCLSNVKPVSLQVFAHKKEKQVLYSFLPLFPGIGWGYGQPQQPLLEQQPQQPLLEQQPQQPLLEQQPQQPLEQQPLQQQPLLQQSSSKLPPRASEVSSVSSVSEAKKSSEISAVPNLKAAKAAIAARESITISSESELDDCDFLETNSNLVSKETGQANPNKKKKVAEKNSAGKPVGARGRPQHSKNKTVPKNALVQRIKELTAKGSASVINTDSVSEPSARNLRSRANKSDTSSWWDTNSSDLCSSNVDIGFDFTPKKPLDPEMLEKMEACIVKTNATWEDVIGLPTVKQRLREAAVLPILRPDLFVGFRAASKGVLLYGPPGTGKTMLAKCAASSGNCTFFSLTSSDIMSKWLGEAEKCIATLFHLARQKQPSIIFIDEIDSLLTTRGQGEHDSIRRIKTEFLAQWDGLSNEKDAQIMVLGATNRPMDLDQAAMRRFGQHLYVPLPDLAARKAMFERFANSKDIKVNLSHGDISHLGLKSSQYSAADIANVIKDACMAPLRELSFEHVKTVLCDELRPVCKQDLDESLKIIKATCQPESIQEIEAWSRR</sequence>
<evidence type="ECO:0000256" key="4">
    <source>
        <dbReference type="ARBA" id="ARBA00022840"/>
    </source>
</evidence>
<dbReference type="GO" id="GO:0016887">
    <property type="term" value="F:ATP hydrolysis activity"/>
    <property type="evidence" value="ECO:0007669"/>
    <property type="project" value="InterPro"/>
</dbReference>
<accession>A0A6P8ZZS9</accession>
<dbReference type="GO" id="GO:0005737">
    <property type="term" value="C:cytoplasm"/>
    <property type="evidence" value="ECO:0007669"/>
    <property type="project" value="UniProtKB-SubCell"/>
</dbReference>
<reference evidence="9" key="1">
    <citation type="submission" date="2025-08" db="UniProtKB">
        <authorList>
            <consortium name="RefSeq"/>
        </authorList>
    </citation>
    <scope>IDENTIFICATION</scope>
    <source>
        <tissue evidence="9">Total insect</tissue>
    </source>
</reference>
<evidence type="ECO:0000313" key="9">
    <source>
        <dbReference type="RefSeq" id="XP_034250211.1"/>
    </source>
</evidence>
<feature type="domain" description="AAA+ ATPase" evidence="7">
    <location>
        <begin position="406"/>
        <end position="542"/>
    </location>
</feature>
<organism evidence="9">
    <name type="scientific">Thrips palmi</name>
    <name type="common">Melon thrips</name>
    <dbReference type="NCBI Taxonomy" id="161013"/>
    <lineage>
        <taxon>Eukaryota</taxon>
        <taxon>Metazoa</taxon>
        <taxon>Ecdysozoa</taxon>
        <taxon>Arthropoda</taxon>
        <taxon>Hexapoda</taxon>
        <taxon>Insecta</taxon>
        <taxon>Pterygota</taxon>
        <taxon>Neoptera</taxon>
        <taxon>Paraneoptera</taxon>
        <taxon>Thysanoptera</taxon>
        <taxon>Terebrantia</taxon>
        <taxon>Thripoidea</taxon>
        <taxon>Thripidae</taxon>
        <taxon>Thrips</taxon>
    </lineage>
</organism>
<dbReference type="InterPro" id="IPR050304">
    <property type="entry name" value="MT-severing_AAA_ATPase"/>
</dbReference>
<dbReference type="PANTHER" id="PTHR23074">
    <property type="entry name" value="AAA DOMAIN-CONTAINING"/>
    <property type="match status" value="1"/>
</dbReference>
<dbReference type="InParanoid" id="A0A6P8ZZS9"/>
<feature type="region of interest" description="Disordered" evidence="6">
    <location>
        <begin position="300"/>
        <end position="330"/>
    </location>
</feature>
<dbReference type="Gene3D" id="1.10.8.60">
    <property type="match status" value="1"/>
</dbReference>
<proteinExistence type="inferred from homology"/>
<dbReference type="Pfam" id="PF00004">
    <property type="entry name" value="AAA"/>
    <property type="match status" value="1"/>
</dbReference>
<dbReference type="AlphaFoldDB" id="A0A6P8ZZS9"/>
<dbReference type="GeneID" id="117650729"/>
<evidence type="ECO:0000256" key="1">
    <source>
        <dbReference type="ARBA" id="ARBA00004496"/>
    </source>
</evidence>
<protein>
    <submittedName>
        <fullName evidence="9">Fidgetin-like protein 1</fullName>
    </submittedName>
</protein>
<comment type="similarity">
    <text evidence="5">Belongs to the AAA ATPase family.</text>
</comment>